<accession>A0ABV1KEL0</accession>
<evidence type="ECO:0000313" key="3">
    <source>
        <dbReference type="Proteomes" id="UP001494902"/>
    </source>
</evidence>
<dbReference type="RefSeq" id="WP_349299974.1">
    <property type="nucleotide sequence ID" value="NZ_JBEDNQ010000009.1"/>
</dbReference>
<evidence type="ECO:0000256" key="1">
    <source>
        <dbReference type="SAM" id="Phobius"/>
    </source>
</evidence>
<dbReference type="Proteomes" id="UP001494902">
    <property type="component" value="Unassembled WGS sequence"/>
</dbReference>
<protein>
    <submittedName>
        <fullName evidence="2">Uncharacterized protein</fullName>
    </submittedName>
</protein>
<proteinExistence type="predicted"/>
<sequence>MFATYKRNRRLAKVKAGDGSPIQRYRFWQLFARSVFAIRLPDGAGGEHLYEVDVRHGADSTSKRPPAALYRDGVQVARATLPVTFPVPGGLIEVATNQYGLKRMHYLRDDRTEHLLTPLAHSTEGLRARFGERFPFASAVLGVVAVVLLVGVLAVQAMSGLDALTNIEAVAAHTGDFTTPLPLTWQVNFALIGVGLVAGFERAATMRHNRLLGG</sequence>
<dbReference type="EMBL" id="JBEDNQ010000009">
    <property type="protein sequence ID" value="MEQ3552899.1"/>
    <property type="molecule type" value="Genomic_DNA"/>
</dbReference>
<comment type="caution">
    <text evidence="2">The sequence shown here is derived from an EMBL/GenBank/DDBJ whole genome shotgun (WGS) entry which is preliminary data.</text>
</comment>
<reference evidence="2 3" key="1">
    <citation type="submission" date="2024-03" db="EMBL/GenBank/DDBJ databases">
        <title>Draft genome sequence of Pseudonocardia nematodicida JCM 31783.</title>
        <authorList>
            <person name="Butdee W."/>
            <person name="Duangmal K."/>
        </authorList>
    </citation>
    <scope>NUCLEOTIDE SEQUENCE [LARGE SCALE GENOMIC DNA]</scope>
    <source>
        <strain evidence="2 3">JCM 31783</strain>
    </source>
</reference>
<keyword evidence="1" id="KW-1133">Transmembrane helix</keyword>
<name>A0ABV1KEL0_9PSEU</name>
<feature type="transmembrane region" description="Helical" evidence="1">
    <location>
        <begin position="136"/>
        <end position="158"/>
    </location>
</feature>
<organism evidence="2 3">
    <name type="scientific">Pseudonocardia nematodicida</name>
    <dbReference type="NCBI Taxonomy" id="1206997"/>
    <lineage>
        <taxon>Bacteria</taxon>
        <taxon>Bacillati</taxon>
        <taxon>Actinomycetota</taxon>
        <taxon>Actinomycetes</taxon>
        <taxon>Pseudonocardiales</taxon>
        <taxon>Pseudonocardiaceae</taxon>
        <taxon>Pseudonocardia</taxon>
    </lineage>
</organism>
<keyword evidence="1" id="KW-0812">Transmembrane</keyword>
<gene>
    <name evidence="2" type="ORF">WIS52_20725</name>
</gene>
<keyword evidence="3" id="KW-1185">Reference proteome</keyword>
<evidence type="ECO:0000313" key="2">
    <source>
        <dbReference type="EMBL" id="MEQ3552899.1"/>
    </source>
</evidence>
<feature type="transmembrane region" description="Helical" evidence="1">
    <location>
        <begin position="183"/>
        <end position="200"/>
    </location>
</feature>
<keyword evidence="1" id="KW-0472">Membrane</keyword>